<accession>Q9N042</accession>
<dbReference type="EMBL" id="AB046090">
    <property type="protein sequence ID" value="BAB01672.1"/>
    <property type="molecule type" value="mRNA"/>
</dbReference>
<protein>
    <submittedName>
        <fullName evidence="1">Unnamed protein product</fullName>
    </submittedName>
</protein>
<organism evidence="1">
    <name type="scientific">Macaca fascicularis</name>
    <name type="common">Crab-eating macaque</name>
    <name type="synonym">Cynomolgus monkey</name>
    <dbReference type="NCBI Taxonomy" id="9541"/>
    <lineage>
        <taxon>Eukaryota</taxon>
        <taxon>Metazoa</taxon>
        <taxon>Chordata</taxon>
        <taxon>Craniata</taxon>
        <taxon>Vertebrata</taxon>
        <taxon>Euteleostomi</taxon>
        <taxon>Mammalia</taxon>
        <taxon>Eutheria</taxon>
        <taxon>Euarchontoglires</taxon>
        <taxon>Primates</taxon>
        <taxon>Haplorrhini</taxon>
        <taxon>Catarrhini</taxon>
        <taxon>Cercopithecidae</taxon>
        <taxon>Cercopithecinae</taxon>
        <taxon>Macaca</taxon>
    </lineage>
</organism>
<reference evidence="1" key="1">
    <citation type="submission" date="2000-07" db="EMBL/GenBank/DDBJ databases">
        <title>Isolation of full-length cDNA clones from macaque brain cDNA libraries.</title>
        <authorList>
            <person name="Osada N."/>
            <person name="Hida M."/>
            <person name="Kusuda J."/>
            <person name="Tanuma R."/>
            <person name="Iseki K."/>
            <person name="Hirai M."/>
            <person name="Terao K."/>
            <person name="Suzuki Y."/>
            <person name="Sugano S."/>
            <person name="Hashimoto K."/>
        </authorList>
    </citation>
    <scope>NUCLEOTIDE SEQUENCE</scope>
</reference>
<proteinExistence type="evidence at transcript level"/>
<evidence type="ECO:0000313" key="1">
    <source>
        <dbReference type="EMBL" id="BAB01672.1"/>
    </source>
</evidence>
<name>Q9N042_MACFA</name>
<sequence length="94" mass="10576">MGLRDKRGVRGNTRDIDLRVCRKGQFGKPWSNQFSSDRDEFNMSVRLPSENVEEAVGCIRLDFTGEVEAGNILINEGVVSLEIVLKCIGLNKMF</sequence>
<dbReference type="AlphaFoldDB" id="Q9N042"/>